<comment type="caution">
    <text evidence="1">The sequence shown here is derived from an EMBL/GenBank/DDBJ whole genome shotgun (WGS) entry which is preliminary data.</text>
</comment>
<dbReference type="Proteomes" id="UP000822476">
    <property type="component" value="Unassembled WGS sequence"/>
</dbReference>
<proteinExistence type="predicted"/>
<protein>
    <submittedName>
        <fullName evidence="1">Uncharacterized protein</fullName>
    </submittedName>
</protein>
<evidence type="ECO:0000313" key="2">
    <source>
        <dbReference type="Proteomes" id="UP000822476"/>
    </source>
</evidence>
<dbReference type="EMBL" id="JTDE01001635">
    <property type="protein sequence ID" value="KAF7258598.1"/>
    <property type="molecule type" value="Genomic_DNA"/>
</dbReference>
<keyword evidence="2" id="KW-1185">Reference proteome</keyword>
<name>A0A8S9Z406_9TREM</name>
<evidence type="ECO:0000313" key="1">
    <source>
        <dbReference type="EMBL" id="KAF7258598.1"/>
    </source>
</evidence>
<sequence length="83" mass="9483">MFCERLGLIVPYCWQDVDINRNSSTNACCIENNGNDCTVNDRIVPVGIETSERIRWSLVRYAWLSGCIIRRKSSGSLQFHSTL</sequence>
<reference evidence="1" key="1">
    <citation type="submission" date="2019-07" db="EMBL/GenBank/DDBJ databases">
        <title>Annotation for the trematode Paragonimus miyazaki's.</title>
        <authorList>
            <person name="Choi Y.-J."/>
        </authorList>
    </citation>
    <scope>NUCLEOTIDE SEQUENCE</scope>
    <source>
        <strain evidence="1">Japan</strain>
    </source>
</reference>
<organism evidence="1 2">
    <name type="scientific">Paragonimus skrjabini miyazakii</name>
    <dbReference type="NCBI Taxonomy" id="59628"/>
    <lineage>
        <taxon>Eukaryota</taxon>
        <taxon>Metazoa</taxon>
        <taxon>Spiralia</taxon>
        <taxon>Lophotrochozoa</taxon>
        <taxon>Platyhelminthes</taxon>
        <taxon>Trematoda</taxon>
        <taxon>Digenea</taxon>
        <taxon>Plagiorchiida</taxon>
        <taxon>Troglotremata</taxon>
        <taxon>Troglotrematidae</taxon>
        <taxon>Paragonimus</taxon>
    </lineage>
</organism>
<accession>A0A8S9Z406</accession>
<gene>
    <name evidence="1" type="ORF">EG68_05973</name>
</gene>
<dbReference type="AlphaFoldDB" id="A0A8S9Z406"/>